<dbReference type="InterPro" id="IPR029058">
    <property type="entry name" value="AB_hydrolase_fold"/>
</dbReference>
<protein>
    <submittedName>
        <fullName evidence="6">Inactive pancreatic lipase-related protein 1</fullName>
    </submittedName>
</protein>
<evidence type="ECO:0000313" key="6">
    <source>
        <dbReference type="EMBL" id="GIY59293.1"/>
    </source>
</evidence>
<dbReference type="GO" id="GO:0005615">
    <property type="term" value="C:extracellular space"/>
    <property type="evidence" value="ECO:0007669"/>
    <property type="project" value="TreeGrafter"/>
</dbReference>
<dbReference type="Pfam" id="PF00151">
    <property type="entry name" value="Lipase"/>
    <property type="match status" value="1"/>
</dbReference>
<dbReference type="AlphaFoldDB" id="A0AAV4UNB8"/>
<dbReference type="GO" id="GO:0016042">
    <property type="term" value="P:lipid catabolic process"/>
    <property type="evidence" value="ECO:0007669"/>
    <property type="project" value="TreeGrafter"/>
</dbReference>
<evidence type="ECO:0000256" key="4">
    <source>
        <dbReference type="RuleBase" id="RU004262"/>
    </source>
</evidence>
<comment type="caution">
    <text evidence="6">The sequence shown here is derived from an EMBL/GenBank/DDBJ whole genome shotgun (WGS) entry which is preliminary data.</text>
</comment>
<reference evidence="6 7" key="1">
    <citation type="submission" date="2021-06" db="EMBL/GenBank/DDBJ databases">
        <title>Caerostris darwini draft genome.</title>
        <authorList>
            <person name="Kono N."/>
            <person name="Arakawa K."/>
        </authorList>
    </citation>
    <scope>NUCLEOTIDE SEQUENCE [LARGE SCALE GENOMIC DNA]</scope>
</reference>
<evidence type="ECO:0000313" key="7">
    <source>
        <dbReference type="Proteomes" id="UP001054837"/>
    </source>
</evidence>
<dbReference type="GO" id="GO:0016298">
    <property type="term" value="F:lipase activity"/>
    <property type="evidence" value="ECO:0007669"/>
    <property type="project" value="InterPro"/>
</dbReference>
<dbReference type="Gene3D" id="3.40.50.1820">
    <property type="entry name" value="alpha/beta hydrolase"/>
    <property type="match status" value="1"/>
</dbReference>
<feature type="domain" description="Lipase" evidence="5">
    <location>
        <begin position="93"/>
        <end position="200"/>
    </location>
</feature>
<gene>
    <name evidence="6" type="primary">Pnliprp1_0</name>
    <name evidence="6" type="ORF">CDAR_301521</name>
</gene>
<evidence type="ECO:0000256" key="3">
    <source>
        <dbReference type="ARBA" id="ARBA00022525"/>
    </source>
</evidence>
<sequence>MHDYPTPWKSFTLADDQKPVWPCLRTLPGRDLVEVRLPKESHSEKKLQIDALTGDRLLAVVSCRERKITVSILLKVLEASEIDKSIEEIVQYSEDVDISIQYLLYTPDTPEQPCFLEPNPDALERCPFNSSYPMKILIFGFHEELSPDSAFILMKNKCLALYEYNAIIVNWKCCNQPPVILAAVNTQLVGYVLSQLTKYLE</sequence>
<dbReference type="InterPro" id="IPR013818">
    <property type="entry name" value="Lipase"/>
</dbReference>
<dbReference type="InterPro" id="IPR000734">
    <property type="entry name" value="TAG_lipase"/>
</dbReference>
<dbReference type="EMBL" id="BPLQ01011640">
    <property type="protein sequence ID" value="GIY59293.1"/>
    <property type="molecule type" value="Genomic_DNA"/>
</dbReference>
<evidence type="ECO:0000259" key="5">
    <source>
        <dbReference type="Pfam" id="PF00151"/>
    </source>
</evidence>
<proteinExistence type="inferred from homology"/>
<name>A0AAV4UNB8_9ARAC</name>
<dbReference type="SUPFAM" id="SSF53474">
    <property type="entry name" value="alpha/beta-Hydrolases"/>
    <property type="match status" value="1"/>
</dbReference>
<evidence type="ECO:0000256" key="2">
    <source>
        <dbReference type="ARBA" id="ARBA00010701"/>
    </source>
</evidence>
<keyword evidence="3" id="KW-0964">Secreted</keyword>
<feature type="non-terminal residue" evidence="6">
    <location>
        <position position="201"/>
    </location>
</feature>
<comment type="subcellular location">
    <subcellularLocation>
        <location evidence="1">Secreted</location>
    </subcellularLocation>
</comment>
<evidence type="ECO:0000256" key="1">
    <source>
        <dbReference type="ARBA" id="ARBA00004613"/>
    </source>
</evidence>
<dbReference type="Proteomes" id="UP001054837">
    <property type="component" value="Unassembled WGS sequence"/>
</dbReference>
<organism evidence="6 7">
    <name type="scientific">Caerostris darwini</name>
    <dbReference type="NCBI Taxonomy" id="1538125"/>
    <lineage>
        <taxon>Eukaryota</taxon>
        <taxon>Metazoa</taxon>
        <taxon>Ecdysozoa</taxon>
        <taxon>Arthropoda</taxon>
        <taxon>Chelicerata</taxon>
        <taxon>Arachnida</taxon>
        <taxon>Araneae</taxon>
        <taxon>Araneomorphae</taxon>
        <taxon>Entelegynae</taxon>
        <taxon>Araneoidea</taxon>
        <taxon>Araneidae</taxon>
        <taxon>Caerostris</taxon>
    </lineage>
</organism>
<dbReference type="PANTHER" id="PTHR11610">
    <property type="entry name" value="LIPASE"/>
    <property type="match status" value="1"/>
</dbReference>
<accession>A0AAV4UNB8</accession>
<keyword evidence="7" id="KW-1185">Reference proteome</keyword>
<comment type="similarity">
    <text evidence="2 4">Belongs to the AB hydrolase superfamily. Lipase family.</text>
</comment>